<evidence type="ECO:0000256" key="3">
    <source>
        <dbReference type="ARBA" id="ARBA00022827"/>
    </source>
</evidence>
<name>A0A562EPK6_RHORH</name>
<dbReference type="PRINTS" id="PR00420">
    <property type="entry name" value="RNGMNOXGNASE"/>
</dbReference>
<reference evidence="8 9" key="1">
    <citation type="submission" date="2019-07" db="EMBL/GenBank/DDBJ databases">
        <title>Genome sequencing of lignin-degrading bacterial isolates.</title>
        <authorList>
            <person name="Gladden J."/>
        </authorList>
    </citation>
    <scope>NUCLEOTIDE SEQUENCE [LARGE SCALE GENOMIC DNA]</scope>
    <source>
        <strain evidence="8 9">J45</strain>
    </source>
</reference>
<dbReference type="GO" id="GO:0004497">
    <property type="term" value="F:monooxygenase activity"/>
    <property type="evidence" value="ECO:0007669"/>
    <property type="project" value="UniProtKB-KW"/>
</dbReference>
<proteinExistence type="predicted"/>
<keyword evidence="3" id="KW-0274">FAD</keyword>
<evidence type="ECO:0000259" key="7">
    <source>
        <dbReference type="Pfam" id="PF01494"/>
    </source>
</evidence>
<feature type="domain" description="FAD-binding" evidence="7">
    <location>
        <begin position="10"/>
        <end position="348"/>
    </location>
</feature>
<dbReference type="InterPro" id="IPR036188">
    <property type="entry name" value="FAD/NAD-bd_sf"/>
</dbReference>
<evidence type="ECO:0000256" key="5">
    <source>
        <dbReference type="ARBA" id="ARBA00023033"/>
    </source>
</evidence>
<evidence type="ECO:0000313" key="9">
    <source>
        <dbReference type="Proteomes" id="UP000317573"/>
    </source>
</evidence>
<dbReference type="EMBL" id="VLJT01000008">
    <property type="protein sequence ID" value="TWH23822.1"/>
    <property type="molecule type" value="Genomic_DNA"/>
</dbReference>
<dbReference type="RefSeq" id="WP_059383230.1">
    <property type="nucleotide sequence ID" value="NZ_VLJT01000008.1"/>
</dbReference>
<comment type="caution">
    <text evidence="8">The sequence shown here is derived from an EMBL/GenBank/DDBJ whole genome shotgun (WGS) entry which is preliminary data.</text>
</comment>
<dbReference type="GO" id="GO:0071949">
    <property type="term" value="F:FAD binding"/>
    <property type="evidence" value="ECO:0007669"/>
    <property type="project" value="InterPro"/>
</dbReference>
<dbReference type="PANTHER" id="PTHR13789:SF318">
    <property type="entry name" value="GERANYLGERANYL DIPHOSPHATE REDUCTASE"/>
    <property type="match status" value="1"/>
</dbReference>
<dbReference type="SUPFAM" id="SSF54373">
    <property type="entry name" value="FAD-linked reductases, C-terminal domain"/>
    <property type="match status" value="1"/>
</dbReference>
<dbReference type="InterPro" id="IPR050493">
    <property type="entry name" value="FAD-dep_Monooxygenase_BioMet"/>
</dbReference>
<evidence type="ECO:0000256" key="4">
    <source>
        <dbReference type="ARBA" id="ARBA00023002"/>
    </source>
</evidence>
<dbReference type="PANTHER" id="PTHR13789">
    <property type="entry name" value="MONOOXYGENASE"/>
    <property type="match status" value="1"/>
</dbReference>
<keyword evidence="2" id="KW-0285">Flavoprotein</keyword>
<sequence>MSTSAEIIDVPLLIVGGGIAGLATALGLARKGRPAHVIERAPEFGEVGAGIQLAPNAMAVLDSLGVMDAIMKDAVLPQKKRYMDAVTGEEIGTVDLGPEFVEHYGYPYVVTHRADLHGALLEGCRASDLVTLETNREVLRAENLPDGRAKVVCADGTEYVADAVVGADGLRSAIRPLIVEDEPVPSEYVAYRGTVPIEMVPADAVETPMVLCWLGPHMHLIQYPLRGGKLYNNVAVFRSDFYSPDHENWGTEEELDARFGLCCDKVREAGQYLNREIRWPMYDREPVTTWTSGAVSLIGDAAHPMLQYLAQGGAQSLDDSLAMVDALVTEPNVEAAFKTFEARRAPHTGNIQRLARVAGELFHIDGVGRALRNYSFKDHNPTDYENLDWMFMPLSVAGDTRNYPY</sequence>
<accession>A0A562EPK6</accession>
<organism evidence="8 9">
    <name type="scientific">Rhodococcus rhodochrous J45</name>
    <dbReference type="NCBI Taxonomy" id="935266"/>
    <lineage>
        <taxon>Bacteria</taxon>
        <taxon>Bacillati</taxon>
        <taxon>Actinomycetota</taxon>
        <taxon>Actinomycetes</taxon>
        <taxon>Mycobacteriales</taxon>
        <taxon>Nocardiaceae</taxon>
        <taxon>Rhodococcus</taxon>
    </lineage>
</organism>
<dbReference type="Proteomes" id="UP000317573">
    <property type="component" value="Unassembled WGS sequence"/>
</dbReference>
<gene>
    <name evidence="8" type="ORF">L618_001100001560</name>
</gene>
<keyword evidence="5" id="KW-0503">Monooxygenase</keyword>
<protein>
    <submittedName>
        <fullName evidence="8">Salicylate hydroxylase</fullName>
    </submittedName>
</protein>
<keyword evidence="6" id="KW-1133">Transmembrane helix</keyword>
<dbReference type="InterPro" id="IPR002938">
    <property type="entry name" value="FAD-bd"/>
</dbReference>
<evidence type="ECO:0000256" key="2">
    <source>
        <dbReference type="ARBA" id="ARBA00022630"/>
    </source>
</evidence>
<feature type="transmembrane region" description="Helical" evidence="6">
    <location>
        <begin position="12"/>
        <end position="29"/>
    </location>
</feature>
<keyword evidence="4" id="KW-0560">Oxidoreductase</keyword>
<evidence type="ECO:0000256" key="1">
    <source>
        <dbReference type="ARBA" id="ARBA00001974"/>
    </source>
</evidence>
<keyword evidence="6" id="KW-0472">Membrane</keyword>
<dbReference type="Pfam" id="PF01494">
    <property type="entry name" value="FAD_binding_3"/>
    <property type="match status" value="1"/>
</dbReference>
<evidence type="ECO:0000256" key="6">
    <source>
        <dbReference type="SAM" id="Phobius"/>
    </source>
</evidence>
<keyword evidence="6" id="KW-0812">Transmembrane</keyword>
<dbReference type="Gene3D" id="3.50.50.60">
    <property type="entry name" value="FAD/NAD(P)-binding domain"/>
    <property type="match status" value="1"/>
</dbReference>
<comment type="cofactor">
    <cofactor evidence="1">
        <name>FAD</name>
        <dbReference type="ChEBI" id="CHEBI:57692"/>
    </cofactor>
</comment>
<evidence type="ECO:0000313" key="8">
    <source>
        <dbReference type="EMBL" id="TWH23822.1"/>
    </source>
</evidence>
<dbReference type="SUPFAM" id="SSF51905">
    <property type="entry name" value="FAD/NAD(P)-binding domain"/>
    <property type="match status" value="1"/>
</dbReference>
<dbReference type="AlphaFoldDB" id="A0A562EPK6"/>